<comment type="caution">
    <text evidence="2">The sequence shown here is derived from an EMBL/GenBank/DDBJ whole genome shotgun (WGS) entry which is preliminary data.</text>
</comment>
<dbReference type="EMBL" id="JACPSX010000021">
    <property type="protein sequence ID" value="MBI3013687.1"/>
    <property type="molecule type" value="Genomic_DNA"/>
</dbReference>
<feature type="domain" description="AttH" evidence="1">
    <location>
        <begin position="53"/>
        <end position="225"/>
    </location>
</feature>
<dbReference type="PANTHER" id="PTHR38591:SF1">
    <property type="entry name" value="BLL1000 PROTEIN"/>
    <property type="match status" value="1"/>
</dbReference>
<organism evidence="2 3">
    <name type="scientific">Tectimicrobiota bacterium</name>
    <dbReference type="NCBI Taxonomy" id="2528274"/>
    <lineage>
        <taxon>Bacteria</taxon>
        <taxon>Pseudomonadati</taxon>
        <taxon>Nitrospinota/Tectimicrobiota group</taxon>
        <taxon>Candidatus Tectimicrobiota</taxon>
    </lineage>
</organism>
<proteinExistence type="predicted"/>
<protein>
    <submittedName>
        <fullName evidence="2">Carotenoid 1,2-hydratase</fullName>
    </submittedName>
</protein>
<dbReference type="PANTHER" id="PTHR38591">
    <property type="entry name" value="HYDROLASE"/>
    <property type="match status" value="1"/>
</dbReference>
<sequence>MNLRPLRSGLRIRLCSALLVLPVVLGPFHYRSAAPGYRIQFPRDHASHPDYRTEWWYYTGHLRSPSGEEFGFQLTFFRSGLKDLAREENPSAWKAEDLYFAHFALSDLKHRKFFFWQKMNRTVLGRAGSRTDRYQVWVENWSAQLQGGTHFLKAAASEGEINLALRPRKGPVLHGEQGLSRKGAGEGRATYYYSLTRLAAMGSLRLGEKVFAVNGETWMDHEFGSNQLDPEQVGWDWFGLQLEDGTEIMLYQIRRRGGGVDPFSSGTRVLADGRSIHLPSGAFSVEATGRWRSPRSQTPYPSGWVLLIPGEGIELTVTPAFPEQELDTSLTTGIIYWEGSVQVRGTQRGKPIRGKGYVELTGYKESLGKKFE</sequence>
<dbReference type="AlphaFoldDB" id="A0A932LYX0"/>
<dbReference type="InterPro" id="IPR010791">
    <property type="entry name" value="AttH_dom"/>
</dbReference>
<dbReference type="Pfam" id="PF07143">
    <property type="entry name" value="CrtC"/>
    <property type="match status" value="1"/>
</dbReference>
<dbReference type="InterPro" id="IPR023374">
    <property type="entry name" value="AttH-like_dom_sf"/>
</dbReference>
<accession>A0A932LYX0</accession>
<dbReference type="Proteomes" id="UP000741360">
    <property type="component" value="Unassembled WGS sequence"/>
</dbReference>
<evidence type="ECO:0000259" key="1">
    <source>
        <dbReference type="Pfam" id="PF07143"/>
    </source>
</evidence>
<dbReference type="Gene3D" id="2.40.370.10">
    <property type="entry name" value="AttH-like domain"/>
    <property type="match status" value="2"/>
</dbReference>
<evidence type="ECO:0000313" key="3">
    <source>
        <dbReference type="Proteomes" id="UP000741360"/>
    </source>
</evidence>
<dbReference type="Pfam" id="PF17186">
    <property type="entry name" value="Lipocalin_9"/>
    <property type="match status" value="1"/>
</dbReference>
<evidence type="ECO:0000313" key="2">
    <source>
        <dbReference type="EMBL" id="MBI3013687.1"/>
    </source>
</evidence>
<dbReference type="SUPFAM" id="SSF159245">
    <property type="entry name" value="AttH-like"/>
    <property type="match status" value="1"/>
</dbReference>
<reference evidence="2" key="1">
    <citation type="submission" date="2020-07" db="EMBL/GenBank/DDBJ databases">
        <title>Huge and variable diversity of episymbiotic CPR bacteria and DPANN archaea in groundwater ecosystems.</title>
        <authorList>
            <person name="He C.Y."/>
            <person name="Keren R."/>
            <person name="Whittaker M."/>
            <person name="Farag I.F."/>
            <person name="Doudna J."/>
            <person name="Cate J.H.D."/>
            <person name="Banfield J.F."/>
        </authorList>
    </citation>
    <scope>NUCLEOTIDE SEQUENCE</scope>
    <source>
        <strain evidence="2">NC_groundwater_717_Ag_S-0.2um_59_8</strain>
    </source>
</reference>
<name>A0A932LYX0_UNCTE</name>
<gene>
    <name evidence="2" type="ORF">HYY65_01175</name>
</gene>